<evidence type="ECO:0000259" key="3">
    <source>
        <dbReference type="Pfam" id="PF03629"/>
    </source>
</evidence>
<dbReference type="RefSeq" id="WP_344788611.1">
    <property type="nucleotide sequence ID" value="NZ_BAABCA010000005.1"/>
</dbReference>
<dbReference type="PANTHER" id="PTHR22901:SF0">
    <property type="entry name" value="SIALATE O-ACETYLESTERASE"/>
    <property type="match status" value="1"/>
</dbReference>
<organism evidence="4 5">
    <name type="scientific">Postechiella marina</name>
    <dbReference type="NCBI Taxonomy" id="943941"/>
    <lineage>
        <taxon>Bacteria</taxon>
        <taxon>Pseudomonadati</taxon>
        <taxon>Bacteroidota</taxon>
        <taxon>Flavobacteriia</taxon>
        <taxon>Flavobacteriales</taxon>
        <taxon>Flavobacteriaceae</taxon>
        <taxon>Postechiella</taxon>
    </lineage>
</organism>
<feature type="signal peptide" evidence="2">
    <location>
        <begin position="1"/>
        <end position="27"/>
    </location>
</feature>
<sequence length="471" mass="52425">MKNTMLKYLLFICLPITLGLEAQTKFASVFGDHMVLQRNTNIKVWGTDAPNTTVKITASWGVSKSVITDAKGKWYGTLKTTKAGGPYVLEAKGSGNAELNDILLGEVWLCGGQSNMAMKLKGGPGQHIEGSNDIILNSTNSNLRFFTVNKAVSETPLNSCVGEWQVSRPKTAAEFSAVGYAFGLRLQKYLGVPVGLISSNVGGTPAQAWTSKEVIVSEFPEFKKDFSKEINTKSATVLYNGMIKPLIPFTLKGAIWYQGEANRWNAEQYSRLFPAMIKNWRTQWNQGDFPFYFVQLAPYIHGKEGWVKLQQAQLKTMLTVKNSGMVVINDIGAKTRIHPPKKKEVGERLALWALAKDYEVEGIAYSGPTFKSIKIEKNKAFIRFEEAPLGITSLEKELTNFEISDENGKYHPAKAKIIEKGMALQVWSDNVLHPKHVRYAWKSYVEGSLFNTAGLPASSFCTENWDVILKQ</sequence>
<dbReference type="EMBL" id="BAABCA010000005">
    <property type="protein sequence ID" value="GAA4237645.1"/>
    <property type="molecule type" value="Genomic_DNA"/>
</dbReference>
<dbReference type="Gene3D" id="3.40.50.1110">
    <property type="entry name" value="SGNH hydrolase"/>
    <property type="match status" value="1"/>
</dbReference>
<evidence type="ECO:0000256" key="1">
    <source>
        <dbReference type="ARBA" id="ARBA00022801"/>
    </source>
</evidence>
<proteinExistence type="predicted"/>
<dbReference type="Pfam" id="PF03629">
    <property type="entry name" value="SASA"/>
    <property type="match status" value="1"/>
</dbReference>
<comment type="caution">
    <text evidence="4">The sequence shown here is derived from an EMBL/GenBank/DDBJ whole genome shotgun (WGS) entry which is preliminary data.</text>
</comment>
<feature type="chain" id="PRO_5046848015" evidence="2">
    <location>
        <begin position="28"/>
        <end position="471"/>
    </location>
</feature>
<feature type="domain" description="Sialate O-acetylesterase" evidence="3">
    <location>
        <begin position="106"/>
        <end position="350"/>
    </location>
</feature>
<evidence type="ECO:0000256" key="2">
    <source>
        <dbReference type="SAM" id="SignalP"/>
    </source>
</evidence>
<dbReference type="Proteomes" id="UP001501496">
    <property type="component" value="Unassembled WGS sequence"/>
</dbReference>
<protein>
    <submittedName>
        <fullName evidence="4">Sialate O-acetylesterase</fullName>
    </submittedName>
</protein>
<reference evidence="5" key="1">
    <citation type="journal article" date="2019" name="Int. J. Syst. Evol. Microbiol.">
        <title>The Global Catalogue of Microorganisms (GCM) 10K type strain sequencing project: providing services to taxonomists for standard genome sequencing and annotation.</title>
        <authorList>
            <consortium name="The Broad Institute Genomics Platform"/>
            <consortium name="The Broad Institute Genome Sequencing Center for Infectious Disease"/>
            <person name="Wu L."/>
            <person name="Ma J."/>
        </authorList>
    </citation>
    <scope>NUCLEOTIDE SEQUENCE [LARGE SCALE GENOMIC DNA]</scope>
    <source>
        <strain evidence="5">JCM 17630</strain>
    </source>
</reference>
<dbReference type="SUPFAM" id="SSF52266">
    <property type="entry name" value="SGNH hydrolase"/>
    <property type="match status" value="1"/>
</dbReference>
<dbReference type="InterPro" id="IPR005181">
    <property type="entry name" value="SASA"/>
</dbReference>
<keyword evidence="2" id="KW-0732">Signal</keyword>
<keyword evidence="1" id="KW-0378">Hydrolase</keyword>
<evidence type="ECO:0000313" key="4">
    <source>
        <dbReference type="EMBL" id="GAA4237645.1"/>
    </source>
</evidence>
<name>A0ABP8CD94_9FLAO</name>
<accession>A0ABP8CD94</accession>
<evidence type="ECO:0000313" key="5">
    <source>
        <dbReference type="Proteomes" id="UP001501496"/>
    </source>
</evidence>
<dbReference type="InterPro" id="IPR039329">
    <property type="entry name" value="SIAE"/>
</dbReference>
<keyword evidence="5" id="KW-1185">Reference proteome</keyword>
<gene>
    <name evidence="4" type="ORF">GCM10022291_25070</name>
</gene>
<dbReference type="PANTHER" id="PTHR22901">
    <property type="entry name" value="SIALATE O-ACETYLESTERASE"/>
    <property type="match status" value="1"/>
</dbReference>
<dbReference type="InterPro" id="IPR036514">
    <property type="entry name" value="SGNH_hydro_sf"/>
</dbReference>